<name>A0A392UDZ1_9FABA</name>
<feature type="non-terminal residue" evidence="2">
    <location>
        <position position="72"/>
    </location>
</feature>
<dbReference type="InterPro" id="IPR013103">
    <property type="entry name" value="RVT_2"/>
</dbReference>
<evidence type="ECO:0000259" key="1">
    <source>
        <dbReference type="Pfam" id="PF07727"/>
    </source>
</evidence>
<dbReference type="EMBL" id="LXQA010792948">
    <property type="protein sequence ID" value="MCI71258.1"/>
    <property type="molecule type" value="Genomic_DNA"/>
</dbReference>
<accession>A0A392UDZ1</accession>
<dbReference type="Pfam" id="PF07727">
    <property type="entry name" value="RVT_2"/>
    <property type="match status" value="1"/>
</dbReference>
<evidence type="ECO:0000313" key="2">
    <source>
        <dbReference type="EMBL" id="MCI71258.1"/>
    </source>
</evidence>
<dbReference type="Proteomes" id="UP000265520">
    <property type="component" value="Unassembled WGS sequence"/>
</dbReference>
<feature type="domain" description="Reverse transcriptase Ty1/copia-type" evidence="1">
    <location>
        <begin position="11"/>
        <end position="72"/>
    </location>
</feature>
<reference evidence="2 3" key="1">
    <citation type="journal article" date="2018" name="Front. Plant Sci.">
        <title>Red Clover (Trifolium pratense) and Zigzag Clover (T. medium) - A Picture of Genomic Similarities and Differences.</title>
        <authorList>
            <person name="Dluhosova J."/>
            <person name="Istvanek J."/>
            <person name="Nedelnik J."/>
            <person name="Repkova J."/>
        </authorList>
    </citation>
    <scope>NUCLEOTIDE SEQUENCE [LARGE SCALE GENOMIC DNA]</scope>
    <source>
        <strain evidence="3">cv. 10/8</strain>
        <tissue evidence="2">Leaf</tissue>
    </source>
</reference>
<evidence type="ECO:0000313" key="3">
    <source>
        <dbReference type="Proteomes" id="UP000265520"/>
    </source>
</evidence>
<comment type="caution">
    <text evidence="2">The sequence shown here is derived from an EMBL/GenBank/DDBJ whole genome shotgun (WGS) entry which is preliminary data.</text>
</comment>
<dbReference type="AlphaFoldDB" id="A0A392UDZ1"/>
<protein>
    <recommendedName>
        <fullName evidence="1">Reverse transcriptase Ty1/copia-type domain-containing protein</fullName>
    </recommendedName>
</protein>
<proteinExistence type="predicted"/>
<organism evidence="2 3">
    <name type="scientific">Trifolium medium</name>
    <dbReference type="NCBI Taxonomy" id="97028"/>
    <lineage>
        <taxon>Eukaryota</taxon>
        <taxon>Viridiplantae</taxon>
        <taxon>Streptophyta</taxon>
        <taxon>Embryophyta</taxon>
        <taxon>Tracheophyta</taxon>
        <taxon>Spermatophyta</taxon>
        <taxon>Magnoliopsida</taxon>
        <taxon>eudicotyledons</taxon>
        <taxon>Gunneridae</taxon>
        <taxon>Pentapetalae</taxon>
        <taxon>rosids</taxon>
        <taxon>fabids</taxon>
        <taxon>Fabales</taxon>
        <taxon>Fabaceae</taxon>
        <taxon>Papilionoideae</taxon>
        <taxon>50 kb inversion clade</taxon>
        <taxon>NPAAA clade</taxon>
        <taxon>Hologalegina</taxon>
        <taxon>IRL clade</taxon>
        <taxon>Trifolieae</taxon>
        <taxon>Trifolium</taxon>
    </lineage>
</organism>
<keyword evidence="3" id="KW-1185">Reference proteome</keyword>
<sequence>MEEELKSIEKNQNWKLVALPDKKKKIDVKWVFIVKLNPDGTISKYKARLVVRGFLQKHGIDYNEVFAPVARL</sequence>